<keyword evidence="8" id="KW-0472">Membrane</keyword>
<name>A0A0B7MXQ0_9FUNG</name>
<organism evidence="10 11">
    <name type="scientific">Parasitella parasitica</name>
    <dbReference type="NCBI Taxonomy" id="35722"/>
    <lineage>
        <taxon>Eukaryota</taxon>
        <taxon>Fungi</taxon>
        <taxon>Fungi incertae sedis</taxon>
        <taxon>Mucoromycota</taxon>
        <taxon>Mucoromycotina</taxon>
        <taxon>Mucoromycetes</taxon>
        <taxon>Mucorales</taxon>
        <taxon>Mucorineae</taxon>
        <taxon>Mucoraceae</taxon>
        <taxon>Parasitella</taxon>
    </lineage>
</organism>
<dbReference type="Pfam" id="PF04718">
    <property type="entry name" value="ATP-synt_G"/>
    <property type="match status" value="1"/>
</dbReference>
<gene>
    <name evidence="10" type="primary">PARPA_01197.1 scaffold 1359</name>
</gene>
<comment type="subcellular location">
    <subcellularLocation>
        <location evidence="1">Mitochondrion membrane</location>
    </subcellularLocation>
</comment>
<dbReference type="GO" id="GO:0031966">
    <property type="term" value="C:mitochondrial membrane"/>
    <property type="evidence" value="ECO:0007669"/>
    <property type="project" value="UniProtKB-SubCell"/>
</dbReference>
<evidence type="ECO:0000256" key="2">
    <source>
        <dbReference type="ARBA" id="ARBA00005699"/>
    </source>
</evidence>
<keyword evidence="6" id="KW-0406">Ion transport</keyword>
<dbReference type="OrthoDB" id="437at2759"/>
<evidence type="ECO:0000256" key="7">
    <source>
        <dbReference type="ARBA" id="ARBA00023128"/>
    </source>
</evidence>
<evidence type="ECO:0000256" key="6">
    <source>
        <dbReference type="ARBA" id="ARBA00023065"/>
    </source>
</evidence>
<sequence length="148" mass="16572">MSAIQRFLDTPPQYLKYPFSFSLSPFDHIKEIKMASKFIGCAQVYLNKFVALQKPIIYNTKVAVEVAKQVYTKEGMAFPTGAQFTQAQQSLQNALKVSTLKNLTFSDVAKGGVVLAEIYTFFLIGEIVGRRNLIGYNVKSEEDAHNAH</sequence>
<evidence type="ECO:0000256" key="5">
    <source>
        <dbReference type="ARBA" id="ARBA00022781"/>
    </source>
</evidence>
<dbReference type="Proteomes" id="UP000054107">
    <property type="component" value="Unassembled WGS sequence"/>
</dbReference>
<evidence type="ECO:0000256" key="3">
    <source>
        <dbReference type="ARBA" id="ARBA00022448"/>
    </source>
</evidence>
<dbReference type="AlphaFoldDB" id="A0A0B7MXQ0"/>
<evidence type="ECO:0000256" key="1">
    <source>
        <dbReference type="ARBA" id="ARBA00004325"/>
    </source>
</evidence>
<evidence type="ECO:0000313" key="11">
    <source>
        <dbReference type="Proteomes" id="UP000054107"/>
    </source>
</evidence>
<keyword evidence="11" id="KW-1185">Reference proteome</keyword>
<evidence type="ECO:0000256" key="8">
    <source>
        <dbReference type="ARBA" id="ARBA00023136"/>
    </source>
</evidence>
<keyword evidence="5" id="KW-0375">Hydrogen ion transport</keyword>
<dbReference type="STRING" id="35722.A0A0B7MXQ0"/>
<dbReference type="GO" id="GO:0015078">
    <property type="term" value="F:proton transmembrane transporter activity"/>
    <property type="evidence" value="ECO:0007669"/>
    <property type="project" value="InterPro"/>
</dbReference>
<dbReference type="GO" id="GO:0015986">
    <property type="term" value="P:proton motive force-driven ATP synthesis"/>
    <property type="evidence" value="ECO:0007669"/>
    <property type="project" value="InterPro"/>
</dbReference>
<keyword evidence="3" id="KW-0813">Transport</keyword>
<keyword evidence="9" id="KW-0066">ATP synthesis</keyword>
<reference evidence="10 11" key="1">
    <citation type="submission" date="2014-09" db="EMBL/GenBank/DDBJ databases">
        <authorList>
            <person name="Ellenberger Sabrina"/>
        </authorList>
    </citation>
    <scope>NUCLEOTIDE SEQUENCE [LARGE SCALE GENOMIC DNA]</scope>
    <source>
        <strain evidence="10 11">CBS 412.66</strain>
    </source>
</reference>
<dbReference type="GO" id="GO:0045259">
    <property type="term" value="C:proton-transporting ATP synthase complex"/>
    <property type="evidence" value="ECO:0007669"/>
    <property type="project" value="UniProtKB-KW"/>
</dbReference>
<accession>A0A0B7MXQ0</accession>
<keyword evidence="7" id="KW-0496">Mitochondrion</keyword>
<keyword evidence="4" id="KW-0138">CF(0)</keyword>
<dbReference type="EMBL" id="LN719426">
    <property type="protein sequence ID" value="CEP07888.1"/>
    <property type="molecule type" value="Genomic_DNA"/>
</dbReference>
<protein>
    <submittedName>
        <fullName evidence="10">Uncharacterized protein</fullName>
    </submittedName>
</protein>
<proteinExistence type="inferred from homology"/>
<evidence type="ECO:0000313" key="10">
    <source>
        <dbReference type="EMBL" id="CEP07888.1"/>
    </source>
</evidence>
<evidence type="ECO:0000256" key="4">
    <source>
        <dbReference type="ARBA" id="ARBA00022547"/>
    </source>
</evidence>
<evidence type="ECO:0000256" key="9">
    <source>
        <dbReference type="ARBA" id="ARBA00023310"/>
    </source>
</evidence>
<dbReference type="InterPro" id="IPR006808">
    <property type="entry name" value="ATP_synth_F0_gsu_mt"/>
</dbReference>
<comment type="similarity">
    <text evidence="2">Belongs to the ATPase g subunit family.</text>
</comment>